<dbReference type="CDD" id="cd12107">
    <property type="entry name" value="Hemerythrin"/>
    <property type="match status" value="1"/>
</dbReference>
<evidence type="ECO:0000313" key="7">
    <source>
        <dbReference type="Proteomes" id="UP000323337"/>
    </source>
</evidence>
<feature type="domain" description="Hemerythrin-like" evidence="5">
    <location>
        <begin position="5"/>
        <end position="72"/>
    </location>
</feature>
<dbReference type="Pfam" id="PF01814">
    <property type="entry name" value="Hemerythrin"/>
    <property type="match status" value="1"/>
</dbReference>
<dbReference type="InterPro" id="IPR012827">
    <property type="entry name" value="Hemerythrin_metal-bd"/>
</dbReference>
<gene>
    <name evidence="6" type="ORF">FXF49_09325</name>
</gene>
<dbReference type="Proteomes" id="UP000323337">
    <property type="component" value="Unassembled WGS sequence"/>
</dbReference>
<keyword evidence="2" id="KW-0813">Transport</keyword>
<reference evidence="6 7" key="1">
    <citation type="submission" date="2019-08" db="EMBL/GenBank/DDBJ databases">
        <title>Genomic characterization of a novel candidate phylum (ARYD3) from a high temperature, high salinity tertiary oil reservoir in north central Oklahoma, USA.</title>
        <authorList>
            <person name="Youssef N.H."/>
            <person name="Yadav A."/>
            <person name="Elshahed M.S."/>
        </authorList>
    </citation>
    <scope>NUCLEOTIDE SEQUENCE [LARGE SCALE GENOMIC DNA]</scope>
    <source>
        <strain evidence="6">ARYD1</strain>
    </source>
</reference>
<sequence>MDESDSQHKQLIKYINDLSEIIDRKGSQEEVRKIFNALFEYKRNHFSLEEKLMEKHGYLLYEAHKKAHDNFYEVVY</sequence>
<keyword evidence="3" id="KW-0479">Metal-binding</keyword>
<evidence type="ECO:0000256" key="1">
    <source>
        <dbReference type="ARBA" id="ARBA00010587"/>
    </source>
</evidence>
<dbReference type="InterPro" id="IPR016131">
    <property type="entry name" value="Haemerythrin_Fe_BS"/>
</dbReference>
<dbReference type="InterPro" id="IPR035938">
    <property type="entry name" value="Hemerythrin-like_sf"/>
</dbReference>
<comment type="caution">
    <text evidence="6">The sequence shown here is derived from an EMBL/GenBank/DDBJ whole genome shotgun (WGS) entry which is preliminary data.</text>
</comment>
<evidence type="ECO:0000259" key="5">
    <source>
        <dbReference type="Pfam" id="PF01814"/>
    </source>
</evidence>
<name>A0A5D0MMM0_FLESI</name>
<dbReference type="GO" id="GO:0005344">
    <property type="term" value="F:oxygen carrier activity"/>
    <property type="evidence" value="ECO:0007669"/>
    <property type="project" value="UniProtKB-KW"/>
</dbReference>
<dbReference type="InterPro" id="IPR012312">
    <property type="entry name" value="Hemerythrin-like"/>
</dbReference>
<evidence type="ECO:0000256" key="2">
    <source>
        <dbReference type="ARBA" id="ARBA00022621"/>
    </source>
</evidence>
<dbReference type="Gene3D" id="1.20.120.50">
    <property type="entry name" value="Hemerythrin-like"/>
    <property type="match status" value="1"/>
</dbReference>
<dbReference type="InterPro" id="IPR050669">
    <property type="entry name" value="Hemerythrin"/>
</dbReference>
<dbReference type="PROSITE" id="PS00550">
    <property type="entry name" value="HEMERYTHRINS"/>
    <property type="match status" value="1"/>
</dbReference>
<evidence type="ECO:0000256" key="3">
    <source>
        <dbReference type="ARBA" id="ARBA00022723"/>
    </source>
</evidence>
<organism evidence="6 7">
    <name type="scientific">Flexistipes sinusarabici</name>
    <dbReference type="NCBI Taxonomy" id="2352"/>
    <lineage>
        <taxon>Bacteria</taxon>
        <taxon>Pseudomonadati</taxon>
        <taxon>Deferribacterota</taxon>
        <taxon>Deferribacteres</taxon>
        <taxon>Deferribacterales</taxon>
        <taxon>Flexistipitaceae</taxon>
        <taxon>Flexistipes</taxon>
    </lineage>
</organism>
<dbReference type="NCBIfam" id="TIGR02481">
    <property type="entry name" value="hemeryth_dom"/>
    <property type="match status" value="1"/>
</dbReference>
<comment type="similarity">
    <text evidence="1">Belongs to the hemerythrin family.</text>
</comment>
<dbReference type="EMBL" id="VSIV01000246">
    <property type="protein sequence ID" value="TYB32853.1"/>
    <property type="molecule type" value="Genomic_DNA"/>
</dbReference>
<dbReference type="AlphaFoldDB" id="A0A5D0MMM0"/>
<keyword evidence="2" id="KW-0561">Oxygen transport</keyword>
<dbReference type="GO" id="GO:0046872">
    <property type="term" value="F:metal ion binding"/>
    <property type="evidence" value="ECO:0007669"/>
    <property type="project" value="UniProtKB-KW"/>
</dbReference>
<evidence type="ECO:0000313" key="6">
    <source>
        <dbReference type="EMBL" id="TYB32853.1"/>
    </source>
</evidence>
<proteinExistence type="inferred from homology"/>
<accession>A0A5D0MMM0</accession>
<protein>
    <recommendedName>
        <fullName evidence="5">Hemerythrin-like domain-containing protein</fullName>
    </recommendedName>
</protein>
<dbReference type="SUPFAM" id="SSF47188">
    <property type="entry name" value="Hemerythrin-like"/>
    <property type="match status" value="1"/>
</dbReference>
<evidence type="ECO:0000256" key="4">
    <source>
        <dbReference type="ARBA" id="ARBA00023004"/>
    </source>
</evidence>
<dbReference type="PANTHER" id="PTHR37164:SF1">
    <property type="entry name" value="BACTERIOHEMERYTHRIN"/>
    <property type="match status" value="1"/>
</dbReference>
<keyword evidence="4" id="KW-0408">Iron</keyword>
<dbReference type="PANTHER" id="PTHR37164">
    <property type="entry name" value="BACTERIOHEMERYTHRIN"/>
    <property type="match status" value="1"/>
</dbReference>